<comment type="similarity">
    <text evidence="1 4">Belongs to the peptidase A1 family.</text>
</comment>
<protein>
    <recommendedName>
        <fullName evidence="6">Peptidase A1 domain-containing protein</fullName>
    </recommendedName>
</protein>
<feature type="disulfide bond" evidence="3">
    <location>
        <begin position="227"/>
        <end position="269"/>
    </location>
</feature>
<dbReference type="InterPro" id="IPR033121">
    <property type="entry name" value="PEPTIDASE_A1"/>
</dbReference>
<dbReference type="InterPro" id="IPR032799">
    <property type="entry name" value="TAXi_C"/>
</dbReference>
<dbReference type="OrthoDB" id="2747330at2759"/>
<dbReference type="Pfam" id="PF14541">
    <property type="entry name" value="TAXi_C"/>
    <property type="match status" value="1"/>
</dbReference>
<sequence length="632" mass="69963">MEGERIMESPQLKGVVIITLPPLDNPSFGKTITAFTLSDTVPSPLQEPQQPQQQQQQDLIPIRSSQNPDHQFFSFKIFFFGSPRILLGFLGISLLAIFLWNSVSSGTLLESRNSDDDREFNSFIFTLHPKMGNGEMSKLDVGGRFVERDRVTTVGKTIDDGGKNQKICKLVSSVSAVDSSTNIPVRGNVYPDGMYYTSMLVGNPPRPYYLDMDTGSDLTWIQCDAPCTSCAKGPNPLYKPTTIVPSKDLLCVEVQTNEKSKNCESCRQCDYEIEYGDHSSKDSLFVEVQTNEKSKNCESCRQCDYEIEYGDHSSTMGVLARDELQLMFTNGTLIKPSVVFGCAYDQQGKLLVSPAKTDGILGLSRAKASLPSQLASKGIIHNVVGHCITSDVRGGGYMFLGHDFIPDWGMAWVPMLNSPSINFYHTRIVKLSYGGGQLSLGGLDKSVGRVVFDSGSSYTYLTKQAYSGLVASLEDVSKEGLIKDESDSTLPVCWRSKSPIRSVKDVKPFFKPLTLQFESRWIASTKLRIPPEGYLIISVRTRYLSYVCLKSAGTNYHFVGPLFDDGIVILQNKGNVCLGILDGSEVHDGMTIILGDISLRGQLIVYDNVNQKIGWAPSDCVEPRRFKSFPFF</sequence>
<evidence type="ECO:0000256" key="1">
    <source>
        <dbReference type="ARBA" id="ARBA00007447"/>
    </source>
</evidence>
<organism evidence="7 8">
    <name type="scientific">Tetracentron sinense</name>
    <name type="common">Spur-leaf</name>
    <dbReference type="NCBI Taxonomy" id="13715"/>
    <lineage>
        <taxon>Eukaryota</taxon>
        <taxon>Viridiplantae</taxon>
        <taxon>Streptophyta</taxon>
        <taxon>Embryophyta</taxon>
        <taxon>Tracheophyta</taxon>
        <taxon>Spermatophyta</taxon>
        <taxon>Magnoliopsida</taxon>
        <taxon>Trochodendrales</taxon>
        <taxon>Trochodendraceae</taxon>
        <taxon>Tetracentron</taxon>
    </lineage>
</organism>
<dbReference type="PROSITE" id="PS51767">
    <property type="entry name" value="PEPTIDASE_A1"/>
    <property type="match status" value="1"/>
</dbReference>
<accession>A0A834ZLU8</accession>
<name>A0A834ZLU8_TETSI</name>
<feature type="domain" description="Peptidase A1" evidence="6">
    <location>
        <begin position="195"/>
        <end position="616"/>
    </location>
</feature>
<dbReference type="Proteomes" id="UP000655225">
    <property type="component" value="Unassembled WGS sequence"/>
</dbReference>
<evidence type="ECO:0000259" key="6">
    <source>
        <dbReference type="PROSITE" id="PS51767"/>
    </source>
</evidence>
<feature type="transmembrane region" description="Helical" evidence="5">
    <location>
        <begin position="85"/>
        <end position="103"/>
    </location>
</feature>
<keyword evidence="4" id="KW-0378">Hydrolase</keyword>
<keyword evidence="3" id="KW-1015">Disulfide bond</keyword>
<dbReference type="InterPro" id="IPR001969">
    <property type="entry name" value="Aspartic_peptidase_AS"/>
</dbReference>
<keyword evidence="8" id="KW-1185">Reference proteome</keyword>
<dbReference type="GO" id="GO:0006508">
    <property type="term" value="P:proteolysis"/>
    <property type="evidence" value="ECO:0007669"/>
    <property type="project" value="UniProtKB-KW"/>
</dbReference>
<dbReference type="PANTHER" id="PTHR13683:SF316">
    <property type="entry name" value="ASPARTYL PROTEASE APCB1"/>
    <property type="match status" value="1"/>
</dbReference>
<keyword evidence="4" id="KW-0645">Protease</keyword>
<dbReference type="AlphaFoldDB" id="A0A834ZLU8"/>
<dbReference type="SUPFAM" id="SSF50630">
    <property type="entry name" value="Acid proteases"/>
    <property type="match status" value="1"/>
</dbReference>
<dbReference type="Pfam" id="PF14543">
    <property type="entry name" value="TAXi_N"/>
    <property type="match status" value="2"/>
</dbReference>
<evidence type="ECO:0000256" key="4">
    <source>
        <dbReference type="RuleBase" id="RU000454"/>
    </source>
</evidence>
<evidence type="ECO:0000256" key="5">
    <source>
        <dbReference type="SAM" id="Phobius"/>
    </source>
</evidence>
<dbReference type="InterPro" id="IPR032861">
    <property type="entry name" value="TAXi_N"/>
</dbReference>
<keyword evidence="5" id="KW-0472">Membrane</keyword>
<comment type="caution">
    <text evidence="7">The sequence shown here is derived from an EMBL/GenBank/DDBJ whole genome shotgun (WGS) entry which is preliminary data.</text>
</comment>
<evidence type="ECO:0000256" key="3">
    <source>
        <dbReference type="PIRSR" id="PIRSR601461-2"/>
    </source>
</evidence>
<evidence type="ECO:0000313" key="8">
    <source>
        <dbReference type="Proteomes" id="UP000655225"/>
    </source>
</evidence>
<reference evidence="7 8" key="1">
    <citation type="submission" date="2020-04" db="EMBL/GenBank/DDBJ databases">
        <title>Plant Genome Project.</title>
        <authorList>
            <person name="Zhang R.-G."/>
        </authorList>
    </citation>
    <scope>NUCLEOTIDE SEQUENCE [LARGE SCALE GENOMIC DNA]</scope>
    <source>
        <strain evidence="7">YNK0</strain>
        <tissue evidence="7">Leaf</tissue>
    </source>
</reference>
<gene>
    <name evidence="7" type="ORF">HHK36_006966</name>
</gene>
<dbReference type="GO" id="GO:0004190">
    <property type="term" value="F:aspartic-type endopeptidase activity"/>
    <property type="evidence" value="ECO:0007669"/>
    <property type="project" value="UniProtKB-KW"/>
</dbReference>
<feature type="active site" evidence="2">
    <location>
        <position position="453"/>
    </location>
</feature>
<evidence type="ECO:0000256" key="2">
    <source>
        <dbReference type="PIRSR" id="PIRSR601461-1"/>
    </source>
</evidence>
<proteinExistence type="inferred from homology"/>
<dbReference type="PRINTS" id="PR00792">
    <property type="entry name" value="PEPSIN"/>
</dbReference>
<evidence type="ECO:0000313" key="7">
    <source>
        <dbReference type="EMBL" id="KAF8407830.1"/>
    </source>
</evidence>
<dbReference type="PANTHER" id="PTHR13683">
    <property type="entry name" value="ASPARTYL PROTEASES"/>
    <property type="match status" value="1"/>
</dbReference>
<dbReference type="OMA" id="CRQCDYE"/>
<dbReference type="Gene3D" id="2.40.70.10">
    <property type="entry name" value="Acid Proteases"/>
    <property type="match status" value="3"/>
</dbReference>
<keyword evidence="4" id="KW-0064">Aspartyl protease</keyword>
<dbReference type="InterPro" id="IPR001461">
    <property type="entry name" value="Aspartic_peptidase_A1"/>
</dbReference>
<feature type="active site" evidence="2">
    <location>
        <position position="213"/>
    </location>
</feature>
<dbReference type="PROSITE" id="PS00141">
    <property type="entry name" value="ASP_PROTEASE"/>
    <property type="match status" value="1"/>
</dbReference>
<dbReference type="EMBL" id="JABCRI010000004">
    <property type="protein sequence ID" value="KAF8407830.1"/>
    <property type="molecule type" value="Genomic_DNA"/>
</dbReference>
<keyword evidence="5" id="KW-1133">Transmembrane helix</keyword>
<keyword evidence="5" id="KW-0812">Transmembrane</keyword>
<dbReference type="InterPro" id="IPR021109">
    <property type="entry name" value="Peptidase_aspartic_dom_sf"/>
</dbReference>